<evidence type="ECO:0000313" key="4">
    <source>
        <dbReference type="Proteomes" id="UP001383192"/>
    </source>
</evidence>
<feature type="chain" id="PRO_5043620321" description="Macrofage activating glycoprotein" evidence="2">
    <location>
        <begin position="18"/>
        <end position="763"/>
    </location>
</feature>
<evidence type="ECO:0000313" key="3">
    <source>
        <dbReference type="EMBL" id="KAK7047381.1"/>
    </source>
</evidence>
<dbReference type="EMBL" id="JAYKXP010000020">
    <property type="protein sequence ID" value="KAK7047381.1"/>
    <property type="molecule type" value="Genomic_DNA"/>
</dbReference>
<evidence type="ECO:0008006" key="5">
    <source>
        <dbReference type="Google" id="ProtNLM"/>
    </source>
</evidence>
<dbReference type="AlphaFoldDB" id="A0AAW0D9Z1"/>
<name>A0AAW0D9Z1_9AGAR</name>
<feature type="compositionally biased region" description="Pro residues" evidence="1">
    <location>
        <begin position="241"/>
        <end position="250"/>
    </location>
</feature>
<sequence>MKLLISSLLAILSLTRAQTYSATYLPTNAPEHTEEGQTGTNQCGSGFNQTSMCQNAYINSIDDFCLWAPPEPGPGSVIGNTERIEVAWCIKQGYGTRLIPDGAITGAHFVQTPDFVQVTGVGNLTLLNIPPTDQGGELDPHGADGNGNPVGGLVFSNAFTGGDVEQLFEWTNFMSDSQFCFRACKRAPMAPTFCQHIYDVMGCAWNMPANYDAGIFEKCQGESGEPMGVYGGSTFFQGQPATPPAHPAPPSSNCQTSSTIGNGVNIVGTSVVSSSASASITGSGGSRPTSGSGGTSQTADSSAVLVAPNTIGFEAVSFGVNRAAKRSREAVPFVDRGWFTPSPSLPLLQFVGLFKLTLRKSLSEDDVLIGKAAAQMRTIPLEVYKARRVCLSSFPQTTTIALPSFSSYNPAFGYHPFSSITLLQNAMYTIPILALSSFALQATAQYSATYSPGGDLPDKTQDGQSGTNKCGTKASQTSMCQNAWINSVEDFCVFAPPKPGPDSVIGNTEREEVSWCLKDGYGTRLIPDGAIKGAHFVKTPDFVQVTGVGDFTAINIPAGDAGGELDPHGADGNGNPIGGLVFSNAFNAQGEQIHEWTNFMAVDQFCFRACNPRGNNPEGFCQHIYDVMGCGWNMPANYDAGTFENCDGDSGEPMGVYGGSTFHQGEPNTPPPHPAPSSSNCQKVATISNGLVSARASSASTTSAKPTAVHTTASTSSASSGSAARAASTGNSAFTVMSGGWERILFTVGSMAICSLVGAVVLL</sequence>
<dbReference type="Proteomes" id="UP001383192">
    <property type="component" value="Unassembled WGS sequence"/>
</dbReference>
<feature type="region of interest" description="Disordered" evidence="1">
    <location>
        <begin position="654"/>
        <end position="680"/>
    </location>
</feature>
<feature type="region of interest" description="Disordered" evidence="1">
    <location>
        <begin position="230"/>
        <end position="259"/>
    </location>
</feature>
<gene>
    <name evidence="3" type="ORF">VNI00_006612</name>
</gene>
<feature type="region of interest" description="Disordered" evidence="1">
    <location>
        <begin position="278"/>
        <end position="300"/>
    </location>
</feature>
<feature type="signal peptide" evidence="2">
    <location>
        <begin position="1"/>
        <end position="17"/>
    </location>
</feature>
<protein>
    <recommendedName>
        <fullName evidence="5">Macrofage activating glycoprotein</fullName>
    </recommendedName>
</protein>
<proteinExistence type="predicted"/>
<feature type="region of interest" description="Disordered" evidence="1">
    <location>
        <begin position="697"/>
        <end position="724"/>
    </location>
</feature>
<organism evidence="3 4">
    <name type="scientific">Paramarasmius palmivorus</name>
    <dbReference type="NCBI Taxonomy" id="297713"/>
    <lineage>
        <taxon>Eukaryota</taxon>
        <taxon>Fungi</taxon>
        <taxon>Dikarya</taxon>
        <taxon>Basidiomycota</taxon>
        <taxon>Agaricomycotina</taxon>
        <taxon>Agaricomycetes</taxon>
        <taxon>Agaricomycetidae</taxon>
        <taxon>Agaricales</taxon>
        <taxon>Marasmiineae</taxon>
        <taxon>Marasmiaceae</taxon>
        <taxon>Paramarasmius</taxon>
    </lineage>
</organism>
<comment type="caution">
    <text evidence="3">The sequence shown here is derived from an EMBL/GenBank/DDBJ whole genome shotgun (WGS) entry which is preliminary data.</text>
</comment>
<keyword evidence="2" id="KW-0732">Signal</keyword>
<evidence type="ECO:0000256" key="2">
    <source>
        <dbReference type="SAM" id="SignalP"/>
    </source>
</evidence>
<evidence type="ECO:0000256" key="1">
    <source>
        <dbReference type="SAM" id="MobiDB-lite"/>
    </source>
</evidence>
<reference evidence="3 4" key="1">
    <citation type="submission" date="2024-01" db="EMBL/GenBank/DDBJ databases">
        <title>A draft genome for a cacao thread blight-causing isolate of Paramarasmius palmivorus.</title>
        <authorList>
            <person name="Baruah I.K."/>
            <person name="Bukari Y."/>
            <person name="Amoako-Attah I."/>
            <person name="Meinhardt L.W."/>
            <person name="Bailey B.A."/>
            <person name="Cohen S.P."/>
        </authorList>
    </citation>
    <scope>NUCLEOTIDE SEQUENCE [LARGE SCALE GENOMIC DNA]</scope>
    <source>
        <strain evidence="3 4">GH-12</strain>
    </source>
</reference>
<keyword evidence="4" id="KW-1185">Reference proteome</keyword>
<accession>A0AAW0D9Z1</accession>
<feature type="region of interest" description="Disordered" evidence="1">
    <location>
        <begin position="451"/>
        <end position="470"/>
    </location>
</feature>